<dbReference type="EMBL" id="JANPWB010000008">
    <property type="protein sequence ID" value="KAJ1166582.1"/>
    <property type="molecule type" value="Genomic_DNA"/>
</dbReference>
<feature type="signal peptide" evidence="1">
    <location>
        <begin position="1"/>
        <end position="22"/>
    </location>
</feature>
<proteinExistence type="predicted"/>
<gene>
    <name evidence="2" type="ORF">NDU88_006981</name>
</gene>
<keyword evidence="3" id="KW-1185">Reference proteome</keyword>
<feature type="non-terminal residue" evidence="2">
    <location>
        <position position="1"/>
    </location>
</feature>
<name>A0AAV7SR17_PLEWA</name>
<accession>A0AAV7SR17</accession>
<keyword evidence="1" id="KW-0732">Signal</keyword>
<feature type="non-terminal residue" evidence="2">
    <location>
        <position position="68"/>
    </location>
</feature>
<evidence type="ECO:0000256" key="1">
    <source>
        <dbReference type="SAM" id="SignalP"/>
    </source>
</evidence>
<comment type="caution">
    <text evidence="2">The sequence shown here is derived from an EMBL/GenBank/DDBJ whole genome shotgun (WGS) entry which is preliminary data.</text>
</comment>
<evidence type="ECO:0000313" key="2">
    <source>
        <dbReference type="EMBL" id="KAJ1166582.1"/>
    </source>
</evidence>
<feature type="chain" id="PRO_5043653168" evidence="1">
    <location>
        <begin position="23"/>
        <end position="68"/>
    </location>
</feature>
<reference evidence="2" key="1">
    <citation type="journal article" date="2022" name="bioRxiv">
        <title>Sequencing and chromosome-scale assembly of the giantPleurodeles waltlgenome.</title>
        <authorList>
            <person name="Brown T."/>
            <person name="Elewa A."/>
            <person name="Iarovenko S."/>
            <person name="Subramanian E."/>
            <person name="Araus A.J."/>
            <person name="Petzold A."/>
            <person name="Susuki M."/>
            <person name="Suzuki K.-i.T."/>
            <person name="Hayashi T."/>
            <person name="Toyoda A."/>
            <person name="Oliveira C."/>
            <person name="Osipova E."/>
            <person name="Leigh N.D."/>
            <person name="Simon A."/>
            <person name="Yun M.H."/>
        </authorList>
    </citation>
    <scope>NUCLEOTIDE SEQUENCE</scope>
    <source>
        <strain evidence="2">20211129_DDA</strain>
        <tissue evidence="2">Liver</tissue>
    </source>
</reference>
<evidence type="ECO:0000313" key="3">
    <source>
        <dbReference type="Proteomes" id="UP001066276"/>
    </source>
</evidence>
<sequence length="68" mass="7600">TCWAHLTVPVSALLSCSVLTNSKVAASRLALETQGRDWRADLFNKAWAQGSIMHTHRQLLVSSEQEMF</sequence>
<organism evidence="2 3">
    <name type="scientific">Pleurodeles waltl</name>
    <name type="common">Iberian ribbed newt</name>
    <dbReference type="NCBI Taxonomy" id="8319"/>
    <lineage>
        <taxon>Eukaryota</taxon>
        <taxon>Metazoa</taxon>
        <taxon>Chordata</taxon>
        <taxon>Craniata</taxon>
        <taxon>Vertebrata</taxon>
        <taxon>Euteleostomi</taxon>
        <taxon>Amphibia</taxon>
        <taxon>Batrachia</taxon>
        <taxon>Caudata</taxon>
        <taxon>Salamandroidea</taxon>
        <taxon>Salamandridae</taxon>
        <taxon>Pleurodelinae</taxon>
        <taxon>Pleurodeles</taxon>
    </lineage>
</organism>
<dbReference type="AlphaFoldDB" id="A0AAV7SR17"/>
<dbReference type="Proteomes" id="UP001066276">
    <property type="component" value="Chromosome 4_2"/>
</dbReference>
<protein>
    <submittedName>
        <fullName evidence="2">Uncharacterized protein</fullName>
    </submittedName>
</protein>